<sequence>MVRAKDIRESLETPTKQCCHVHAVVTAGFSLWNLANVYWLQVFSCINGGLNAHNGGCLMSAFSLQALQTASPEIVHFDIDIESNQYCCFCPASVQVLY</sequence>
<gene>
    <name evidence="1" type="ORF">KQX54_008729</name>
</gene>
<dbReference type="AlphaFoldDB" id="A0AAV7HJ63"/>
<keyword evidence="2" id="KW-1185">Reference proteome</keyword>
<reference evidence="1 2" key="1">
    <citation type="journal article" date="2021" name="J. Hered.">
        <title>A chromosome-level genome assembly of the parasitoid wasp, Cotesia glomerata (Hymenoptera: Braconidae).</title>
        <authorList>
            <person name="Pinto B.J."/>
            <person name="Weis J.J."/>
            <person name="Gamble T."/>
            <person name="Ode P.J."/>
            <person name="Paul R."/>
            <person name="Zaspel J.M."/>
        </authorList>
    </citation>
    <scope>NUCLEOTIDE SEQUENCE [LARGE SCALE GENOMIC DNA]</scope>
    <source>
        <strain evidence="1">CgM1</strain>
    </source>
</reference>
<organism evidence="1 2">
    <name type="scientific">Cotesia glomerata</name>
    <name type="common">Lepidopteran parasitic wasp</name>
    <name type="synonym">Apanteles glomeratus</name>
    <dbReference type="NCBI Taxonomy" id="32391"/>
    <lineage>
        <taxon>Eukaryota</taxon>
        <taxon>Metazoa</taxon>
        <taxon>Ecdysozoa</taxon>
        <taxon>Arthropoda</taxon>
        <taxon>Hexapoda</taxon>
        <taxon>Insecta</taxon>
        <taxon>Pterygota</taxon>
        <taxon>Neoptera</taxon>
        <taxon>Endopterygota</taxon>
        <taxon>Hymenoptera</taxon>
        <taxon>Apocrita</taxon>
        <taxon>Ichneumonoidea</taxon>
        <taxon>Braconidae</taxon>
        <taxon>Microgastrinae</taxon>
        <taxon>Cotesia</taxon>
    </lineage>
</organism>
<name>A0AAV7HJ63_COTGL</name>
<dbReference type="EMBL" id="JAHXZJ010002609">
    <property type="protein sequence ID" value="KAH0539835.1"/>
    <property type="molecule type" value="Genomic_DNA"/>
</dbReference>
<protein>
    <submittedName>
        <fullName evidence="1">Uncharacterized protein</fullName>
    </submittedName>
</protein>
<accession>A0AAV7HJ63</accession>
<proteinExistence type="predicted"/>
<dbReference type="Proteomes" id="UP000826195">
    <property type="component" value="Unassembled WGS sequence"/>
</dbReference>
<comment type="caution">
    <text evidence="1">The sequence shown here is derived from an EMBL/GenBank/DDBJ whole genome shotgun (WGS) entry which is preliminary data.</text>
</comment>
<evidence type="ECO:0000313" key="2">
    <source>
        <dbReference type="Proteomes" id="UP000826195"/>
    </source>
</evidence>
<evidence type="ECO:0000313" key="1">
    <source>
        <dbReference type="EMBL" id="KAH0539835.1"/>
    </source>
</evidence>